<keyword evidence="19" id="KW-1185">Reference proteome</keyword>
<keyword evidence="10" id="KW-0325">Glycoprotein</keyword>
<reference evidence="18" key="1">
    <citation type="submission" date="2020-03" db="EMBL/GenBank/DDBJ databases">
        <authorList>
            <person name="Weist P."/>
        </authorList>
    </citation>
    <scope>NUCLEOTIDE SEQUENCE</scope>
</reference>
<evidence type="ECO:0000256" key="6">
    <source>
        <dbReference type="ARBA" id="ARBA00023040"/>
    </source>
</evidence>
<dbReference type="InterPro" id="IPR000276">
    <property type="entry name" value="GPCR_Rhodpsn"/>
</dbReference>
<keyword evidence="7 16" id="KW-0472">Membrane</keyword>
<dbReference type="InterPro" id="IPR003905">
    <property type="entry name" value="GHS-R/MTLR"/>
</dbReference>
<evidence type="ECO:0000256" key="7">
    <source>
        <dbReference type="ARBA" id="ARBA00023136"/>
    </source>
</evidence>
<keyword evidence="9 15" id="KW-0675">Receptor</keyword>
<dbReference type="GO" id="GO:0001616">
    <property type="term" value="F:growth hormone secretagogue receptor activity"/>
    <property type="evidence" value="ECO:0007669"/>
    <property type="project" value="TreeGrafter"/>
</dbReference>
<keyword evidence="4 15" id="KW-0812">Transmembrane</keyword>
<evidence type="ECO:0000256" key="10">
    <source>
        <dbReference type="ARBA" id="ARBA00023180"/>
    </source>
</evidence>
<evidence type="ECO:0000256" key="8">
    <source>
        <dbReference type="ARBA" id="ARBA00023157"/>
    </source>
</evidence>
<gene>
    <name evidence="18" type="ORF">PLEPLA_LOCUS37514</name>
</gene>
<dbReference type="SMART" id="SM01381">
    <property type="entry name" value="7TM_GPCR_Srsx"/>
    <property type="match status" value="1"/>
</dbReference>
<evidence type="ECO:0000256" key="5">
    <source>
        <dbReference type="ARBA" id="ARBA00022989"/>
    </source>
</evidence>
<feature type="transmembrane region" description="Helical" evidence="16">
    <location>
        <begin position="195"/>
        <end position="221"/>
    </location>
</feature>
<dbReference type="PANTHER" id="PTHR24243">
    <property type="entry name" value="G-PROTEIN COUPLED RECEPTOR"/>
    <property type="match status" value="1"/>
</dbReference>
<dbReference type="Gene3D" id="1.20.1070.10">
    <property type="entry name" value="Rhodopsin 7-helix transmembrane proteins"/>
    <property type="match status" value="1"/>
</dbReference>
<comment type="function">
    <text evidence="14">Receptor for ghrelin, coupled to G-alpha-11 proteins. Stimulates growth hormone secretion. Also binds other growth hormone releasing peptides (GHRP) (e.g. Met-enkephalin and GHRP-6) as well as non-peptide, low molecular weight secretagogues (e.g. L-692,429, MK-0677, adenosine).</text>
</comment>
<dbReference type="GO" id="GO:0009755">
    <property type="term" value="P:hormone-mediated signaling pathway"/>
    <property type="evidence" value="ECO:0007669"/>
    <property type="project" value="TreeGrafter"/>
</dbReference>
<evidence type="ECO:0000256" key="14">
    <source>
        <dbReference type="ARBA" id="ARBA00056988"/>
    </source>
</evidence>
<evidence type="ECO:0000256" key="3">
    <source>
        <dbReference type="ARBA" id="ARBA00022475"/>
    </source>
</evidence>
<dbReference type="AlphaFoldDB" id="A0A9N7VID0"/>
<evidence type="ECO:0000256" key="4">
    <source>
        <dbReference type="ARBA" id="ARBA00022692"/>
    </source>
</evidence>
<dbReference type="PRINTS" id="PR00237">
    <property type="entry name" value="GPCRRHODOPSN"/>
</dbReference>
<dbReference type="PROSITE" id="PS00237">
    <property type="entry name" value="G_PROTEIN_RECEP_F1_1"/>
    <property type="match status" value="1"/>
</dbReference>
<keyword evidence="11 15" id="KW-0807">Transducer</keyword>
<feature type="transmembrane region" description="Helical" evidence="16">
    <location>
        <begin position="148"/>
        <end position="170"/>
    </location>
</feature>
<evidence type="ECO:0000256" key="11">
    <source>
        <dbReference type="ARBA" id="ARBA00023224"/>
    </source>
</evidence>
<evidence type="ECO:0000256" key="16">
    <source>
        <dbReference type="SAM" id="Phobius"/>
    </source>
</evidence>
<evidence type="ECO:0000256" key="15">
    <source>
        <dbReference type="RuleBase" id="RU000688"/>
    </source>
</evidence>
<evidence type="ECO:0000256" key="1">
    <source>
        <dbReference type="ARBA" id="ARBA00004651"/>
    </source>
</evidence>
<evidence type="ECO:0000256" key="12">
    <source>
        <dbReference type="ARBA" id="ARBA00032291"/>
    </source>
</evidence>
<feature type="transmembrane region" description="Helical" evidence="16">
    <location>
        <begin position="37"/>
        <end position="62"/>
    </location>
</feature>
<sequence length="317" mass="35362">MEEGNVSCGVKNCATPGFQENCPNQHCPEGVSMSECFLFVILVSLMLFGLLGNTLTLLVVWLRPHMRSSTDLYLSSMAVSDLLNLLLLPLDIYKLMIGLGVFACKLTSFLSECCYYCTILHITFLSLERYLAVCWPITSKTLVTHRRTRAVIGCLWLGAAVSAAPLLVMIEVEHERKEDEIGICILSESSHSSGLMLVAFIIYNLYFLVPLCILGLVFILIGRTLRLRPQSSLKDKSHQHTVKMLGVIFLAFVLCWLPYIVCQTMFSGINPLVYYMMSARYRQAVRSLVRLQCLTPSHGLSTTLSSGHSTTTLLTDS</sequence>
<evidence type="ECO:0000259" key="17">
    <source>
        <dbReference type="PROSITE" id="PS50262"/>
    </source>
</evidence>
<dbReference type="Pfam" id="PF00001">
    <property type="entry name" value="7tm_1"/>
    <property type="match status" value="1"/>
</dbReference>
<comment type="similarity">
    <text evidence="15">Belongs to the G-protein coupled receptor 1 family.</text>
</comment>
<dbReference type="SUPFAM" id="SSF81321">
    <property type="entry name" value="Family A G protein-coupled receptor-like"/>
    <property type="match status" value="1"/>
</dbReference>
<comment type="caution">
    <text evidence="18">The sequence shown here is derived from an EMBL/GenBank/DDBJ whole genome shotgun (WGS) entry which is preliminary data.</text>
</comment>
<keyword evidence="3" id="KW-1003">Cell membrane</keyword>
<keyword evidence="6 15" id="KW-0297">G-protein coupled receptor</keyword>
<evidence type="ECO:0000256" key="13">
    <source>
        <dbReference type="ARBA" id="ARBA00033151"/>
    </source>
</evidence>
<dbReference type="InterPro" id="IPR017452">
    <property type="entry name" value="GPCR_Rhodpsn_7TM"/>
</dbReference>
<evidence type="ECO:0000313" key="18">
    <source>
        <dbReference type="EMBL" id="CAB1449828.1"/>
    </source>
</evidence>
<keyword evidence="8" id="KW-1015">Disulfide bond</keyword>
<protein>
    <recommendedName>
        <fullName evidence="2">Growth hormone secretagogue receptor type 1</fullName>
    </recommendedName>
    <alternativeName>
        <fullName evidence="13">GH-releasing peptide receptor</fullName>
    </alternativeName>
    <alternativeName>
        <fullName evidence="12">Ghrelin receptor</fullName>
    </alternativeName>
</protein>
<dbReference type="PANTHER" id="PTHR24243:SF7">
    <property type="entry name" value="GROWTH HORMONE SECRETAGOGUE RECEPTOR TYPE 1"/>
    <property type="match status" value="1"/>
</dbReference>
<feature type="transmembrane region" description="Helical" evidence="16">
    <location>
        <begin position="242"/>
        <end position="261"/>
    </location>
</feature>
<feature type="domain" description="G-protein coupled receptors family 1 profile" evidence="17">
    <location>
        <begin position="52"/>
        <end position="261"/>
    </location>
</feature>
<organism evidence="18 19">
    <name type="scientific">Pleuronectes platessa</name>
    <name type="common">European plaice</name>
    <dbReference type="NCBI Taxonomy" id="8262"/>
    <lineage>
        <taxon>Eukaryota</taxon>
        <taxon>Metazoa</taxon>
        <taxon>Chordata</taxon>
        <taxon>Craniata</taxon>
        <taxon>Vertebrata</taxon>
        <taxon>Euteleostomi</taxon>
        <taxon>Actinopterygii</taxon>
        <taxon>Neopterygii</taxon>
        <taxon>Teleostei</taxon>
        <taxon>Neoteleostei</taxon>
        <taxon>Acanthomorphata</taxon>
        <taxon>Carangaria</taxon>
        <taxon>Pleuronectiformes</taxon>
        <taxon>Pleuronectoidei</taxon>
        <taxon>Pleuronectidae</taxon>
        <taxon>Pleuronectes</taxon>
    </lineage>
</organism>
<dbReference type="GO" id="GO:0005886">
    <property type="term" value="C:plasma membrane"/>
    <property type="evidence" value="ECO:0007669"/>
    <property type="project" value="UniProtKB-SubCell"/>
</dbReference>
<evidence type="ECO:0000256" key="2">
    <source>
        <dbReference type="ARBA" id="ARBA00018726"/>
    </source>
</evidence>
<comment type="subcellular location">
    <subcellularLocation>
        <location evidence="1">Cell membrane</location>
        <topology evidence="1">Multi-pass membrane protein</topology>
    </subcellularLocation>
</comment>
<evidence type="ECO:0000256" key="9">
    <source>
        <dbReference type="ARBA" id="ARBA00023170"/>
    </source>
</evidence>
<accession>A0A9N7VID0</accession>
<evidence type="ECO:0000313" key="19">
    <source>
        <dbReference type="Proteomes" id="UP001153269"/>
    </source>
</evidence>
<dbReference type="PROSITE" id="PS50262">
    <property type="entry name" value="G_PROTEIN_RECEP_F1_2"/>
    <property type="match status" value="1"/>
</dbReference>
<dbReference type="Proteomes" id="UP001153269">
    <property type="component" value="Unassembled WGS sequence"/>
</dbReference>
<keyword evidence="5 16" id="KW-1133">Transmembrane helix</keyword>
<dbReference type="EMBL" id="CADEAL010004029">
    <property type="protein sequence ID" value="CAB1449828.1"/>
    <property type="molecule type" value="Genomic_DNA"/>
</dbReference>
<name>A0A9N7VID0_PLEPL</name>
<dbReference type="PRINTS" id="PR01417">
    <property type="entry name" value="GHSRECEPTOR"/>
</dbReference>
<proteinExistence type="inferred from homology"/>